<proteinExistence type="predicted"/>
<gene>
    <name evidence="3" type="ORF">GJ698_02165</name>
</gene>
<protein>
    <recommendedName>
        <fullName evidence="2">DUF6651 domain-containing protein</fullName>
    </recommendedName>
</protein>
<feature type="coiled-coil region" evidence="1">
    <location>
        <begin position="103"/>
        <end position="137"/>
    </location>
</feature>
<evidence type="ECO:0000313" key="3">
    <source>
        <dbReference type="EMBL" id="MRW82894.1"/>
    </source>
</evidence>
<sequence>MKLKLDTNGNVVLQDGKPVYILDDGREVAHDAAATVAKISSLNGEAMSHRQAKEAAEAALKPFKDAGITDAAAAAEALQTVANIKTGDLTTAAKVQEIKDAATRSANEAVAAATRAAEEKQRELTEQNAKLTQDLNNHIVGGSFTGSKFIAEKLAIPADIAQKVFGDRFKVDNGKLVPLDANGNPIFSATNHGNHADFDEAIQVMVSQYPNKDKILKGSGASGGGASGGSGGAAGAKSITRAQFDAMDGASRAAAMKGGATISD</sequence>
<name>A0A844D7T4_9BURK</name>
<feature type="domain" description="DUF6651" evidence="2">
    <location>
        <begin position="125"/>
        <end position="227"/>
    </location>
</feature>
<accession>A0A844D7T4</accession>
<dbReference type="Pfam" id="PF20356">
    <property type="entry name" value="DUF6651"/>
    <property type="match status" value="1"/>
</dbReference>
<evidence type="ECO:0000256" key="1">
    <source>
        <dbReference type="SAM" id="Coils"/>
    </source>
</evidence>
<organism evidence="3 4">
    <name type="scientific">Duganella aquatilis</name>
    <dbReference type="NCBI Taxonomy" id="2666082"/>
    <lineage>
        <taxon>Bacteria</taxon>
        <taxon>Pseudomonadati</taxon>
        <taxon>Pseudomonadota</taxon>
        <taxon>Betaproteobacteria</taxon>
        <taxon>Burkholderiales</taxon>
        <taxon>Oxalobacteraceae</taxon>
        <taxon>Telluria group</taxon>
        <taxon>Duganella</taxon>
    </lineage>
</organism>
<reference evidence="3 4" key="1">
    <citation type="submission" date="2019-11" db="EMBL/GenBank/DDBJ databases">
        <title>Novel species isolated from a subtropical stream in China.</title>
        <authorList>
            <person name="Lu H."/>
        </authorList>
    </citation>
    <scope>NUCLEOTIDE SEQUENCE [LARGE SCALE GENOMIC DNA]</scope>
    <source>
        <strain evidence="3 4">FT26W</strain>
    </source>
</reference>
<keyword evidence="4" id="KW-1185">Reference proteome</keyword>
<evidence type="ECO:0000259" key="2">
    <source>
        <dbReference type="Pfam" id="PF20356"/>
    </source>
</evidence>
<keyword evidence="1" id="KW-0175">Coiled coil</keyword>
<dbReference type="EMBL" id="WKJL01000001">
    <property type="protein sequence ID" value="MRW82894.1"/>
    <property type="molecule type" value="Genomic_DNA"/>
</dbReference>
<comment type="caution">
    <text evidence="3">The sequence shown here is derived from an EMBL/GenBank/DDBJ whole genome shotgun (WGS) entry which is preliminary data.</text>
</comment>
<dbReference type="InterPro" id="IPR046593">
    <property type="entry name" value="DUF6651"/>
</dbReference>
<dbReference type="AlphaFoldDB" id="A0A844D7T4"/>
<dbReference type="RefSeq" id="WP_154355932.1">
    <property type="nucleotide sequence ID" value="NZ_WKJL01000001.1"/>
</dbReference>
<evidence type="ECO:0000313" key="4">
    <source>
        <dbReference type="Proteomes" id="UP000439986"/>
    </source>
</evidence>
<dbReference type="Proteomes" id="UP000439986">
    <property type="component" value="Unassembled WGS sequence"/>
</dbReference>